<dbReference type="Proteomes" id="UP000311919">
    <property type="component" value="Unassembled WGS sequence"/>
</dbReference>
<dbReference type="STRING" id="6182.A0A4Z2D1T8"/>
<dbReference type="FunFam" id="3.40.50.620:FF:000033">
    <property type="entry name" value="tryptophan--tRNA ligase, cytoplasmic"/>
    <property type="match status" value="1"/>
</dbReference>
<gene>
    <name evidence="13" type="ORF">EWB00_005409</name>
</gene>
<dbReference type="GO" id="GO:0004830">
    <property type="term" value="F:tryptophan-tRNA ligase activity"/>
    <property type="evidence" value="ECO:0007669"/>
    <property type="project" value="UniProtKB-EC"/>
</dbReference>
<dbReference type="EMBL" id="SKCS01000359">
    <property type="protein sequence ID" value="TNN10463.1"/>
    <property type="molecule type" value="Genomic_DNA"/>
</dbReference>
<evidence type="ECO:0000256" key="9">
    <source>
        <dbReference type="ARBA" id="ARBA00022917"/>
    </source>
</evidence>
<dbReference type="CDD" id="cd00806">
    <property type="entry name" value="TrpRS_core"/>
    <property type="match status" value="1"/>
</dbReference>
<keyword evidence="9 12" id="KW-0648">Protein biosynthesis</keyword>
<evidence type="ECO:0000256" key="4">
    <source>
        <dbReference type="ARBA" id="ARBA00013782"/>
    </source>
</evidence>
<evidence type="ECO:0000313" key="13">
    <source>
        <dbReference type="EMBL" id="TNN10463.1"/>
    </source>
</evidence>
<comment type="caution">
    <text evidence="13">The sequence shown here is derived from an EMBL/GenBank/DDBJ whole genome shotgun (WGS) entry which is preliminary data.</text>
</comment>
<dbReference type="InterPro" id="IPR014729">
    <property type="entry name" value="Rossmann-like_a/b/a_fold"/>
</dbReference>
<evidence type="ECO:0000256" key="8">
    <source>
        <dbReference type="ARBA" id="ARBA00022840"/>
    </source>
</evidence>
<dbReference type="Gene3D" id="3.40.50.620">
    <property type="entry name" value="HUPs"/>
    <property type="match status" value="1"/>
</dbReference>
<dbReference type="InterPro" id="IPR001412">
    <property type="entry name" value="aa-tRNA-synth_I_CS"/>
</dbReference>
<protein>
    <recommendedName>
        <fullName evidence="4">Tryptophan--tRNA ligase, cytoplasmic</fullName>
        <ecNumber evidence="3">6.1.1.2</ecNumber>
    </recommendedName>
    <alternativeName>
        <fullName evidence="11">Tryptophanyl-tRNA synthetase</fullName>
    </alternativeName>
</protein>
<dbReference type="SUPFAM" id="SSF52374">
    <property type="entry name" value="Nucleotidylyl transferase"/>
    <property type="match status" value="1"/>
</dbReference>
<proteinExistence type="inferred from homology"/>
<evidence type="ECO:0000256" key="12">
    <source>
        <dbReference type="RuleBase" id="RU363036"/>
    </source>
</evidence>
<dbReference type="AlphaFoldDB" id="A0A4Z2D1T8"/>
<organism evidence="13 14">
    <name type="scientific">Schistosoma japonicum</name>
    <name type="common">Blood fluke</name>
    <dbReference type="NCBI Taxonomy" id="6182"/>
    <lineage>
        <taxon>Eukaryota</taxon>
        <taxon>Metazoa</taxon>
        <taxon>Spiralia</taxon>
        <taxon>Lophotrochozoa</taxon>
        <taxon>Platyhelminthes</taxon>
        <taxon>Trematoda</taxon>
        <taxon>Digenea</taxon>
        <taxon>Strigeidida</taxon>
        <taxon>Schistosomatoidea</taxon>
        <taxon>Schistosomatidae</taxon>
        <taxon>Schistosoma</taxon>
    </lineage>
</organism>
<name>A0A4Z2D1T8_SCHJA</name>
<keyword evidence="5" id="KW-0963">Cytoplasm</keyword>
<comment type="subcellular location">
    <subcellularLocation>
        <location evidence="1">Cytoplasm</location>
    </subcellularLocation>
</comment>
<dbReference type="EC" id="6.1.1.2" evidence="3"/>
<evidence type="ECO:0000256" key="3">
    <source>
        <dbReference type="ARBA" id="ARBA00013161"/>
    </source>
</evidence>
<evidence type="ECO:0000256" key="6">
    <source>
        <dbReference type="ARBA" id="ARBA00022598"/>
    </source>
</evidence>
<evidence type="ECO:0000256" key="1">
    <source>
        <dbReference type="ARBA" id="ARBA00004496"/>
    </source>
</evidence>
<dbReference type="OrthoDB" id="10261385at2759"/>
<reference evidence="13 14" key="1">
    <citation type="submission" date="2019-03" db="EMBL/GenBank/DDBJ databases">
        <title>An improved genome assembly of the fluke Schistosoma japonicum.</title>
        <authorList>
            <person name="Hu W."/>
            <person name="Luo F."/>
            <person name="Yin M."/>
            <person name="Mo X."/>
            <person name="Sun C."/>
            <person name="Wu Q."/>
            <person name="Zhu B."/>
            <person name="Xiang M."/>
            <person name="Wang J."/>
            <person name="Wang Y."/>
            <person name="Zhang T."/>
            <person name="Xu B."/>
            <person name="Zheng H."/>
            <person name="Feng Z."/>
        </authorList>
    </citation>
    <scope>NUCLEOTIDE SEQUENCE [LARGE SCALE GENOMIC DNA]</scope>
    <source>
        <strain evidence="13">HuSjv2</strain>
        <tissue evidence="13">Worms</tissue>
    </source>
</reference>
<dbReference type="PROSITE" id="PS00178">
    <property type="entry name" value="AA_TRNA_LIGASE_I"/>
    <property type="match status" value="1"/>
</dbReference>
<dbReference type="InterPro" id="IPR002305">
    <property type="entry name" value="aa-tRNA-synth_Ic"/>
</dbReference>
<dbReference type="NCBIfam" id="TIGR00233">
    <property type="entry name" value="trpS"/>
    <property type="match status" value="1"/>
</dbReference>
<keyword evidence="6 12" id="KW-0436">Ligase</keyword>
<dbReference type="PANTHER" id="PTHR10055:SF1">
    <property type="entry name" value="TRYPTOPHAN--TRNA LIGASE, CYTOPLASMIC"/>
    <property type="match status" value="1"/>
</dbReference>
<keyword evidence="10 12" id="KW-0030">Aminoacyl-tRNA synthetase</keyword>
<evidence type="ECO:0000256" key="5">
    <source>
        <dbReference type="ARBA" id="ARBA00022490"/>
    </source>
</evidence>
<dbReference type="InterPro" id="IPR002306">
    <property type="entry name" value="Trp-tRNA-ligase"/>
</dbReference>
<accession>A0A4Z2D1T8</accession>
<comment type="similarity">
    <text evidence="2 12">Belongs to the class-I aminoacyl-tRNA synthetase family.</text>
</comment>
<sequence>MPMPDVLDCTQMAEVLEVKVEDIVTPWEVSTISSSGVDYDKLIVRFGCSKIDDALLQRLSNICPQPLHHLLKRQIFFSHRDLEEIILRIEQKKPFFLYTGRGPSSEALHLGHVVPFIINKWFQDVFDVPLVIQLTDDEKFLWKNLSISEVRHLTRENAKDIIAMGFDPKKTFIFSNFEYMGTCPDFYRTVCQIQRLVTYNQARAIFGFNDSDCIGKISFPAIQAAPSFAQSFPTVFQNLKKPEDVGCLIPCAIDQDPYFRMTRDVAPRLGLPKPSLIYSVFFPALQGNQTKMSASNPNTSVFLTDTPKQIKNKINKYAYSGGGDTVAEHRECGGNCAIDVSYQYLRFFLEDDQKLEQIRQDYSSGKMLTGEIKKELITLLTDFVAEHQRRRAAITDNMLEEFMTPHPLRLPFI</sequence>
<dbReference type="Gene3D" id="1.10.240.10">
    <property type="entry name" value="Tyrosyl-Transfer RNA Synthetase"/>
    <property type="match status" value="1"/>
</dbReference>
<dbReference type="GO" id="GO:0005524">
    <property type="term" value="F:ATP binding"/>
    <property type="evidence" value="ECO:0007669"/>
    <property type="project" value="UniProtKB-KW"/>
</dbReference>
<keyword evidence="8 12" id="KW-0067">ATP-binding</keyword>
<dbReference type="FunFam" id="1.10.240.10:FF:000003">
    <property type="entry name" value="Tryptophan--tRNA ligase, cytoplasmic"/>
    <property type="match status" value="1"/>
</dbReference>
<dbReference type="Pfam" id="PF00579">
    <property type="entry name" value="tRNA-synt_1b"/>
    <property type="match status" value="1"/>
</dbReference>
<evidence type="ECO:0000256" key="7">
    <source>
        <dbReference type="ARBA" id="ARBA00022741"/>
    </source>
</evidence>
<dbReference type="GO" id="GO:0005737">
    <property type="term" value="C:cytoplasm"/>
    <property type="evidence" value="ECO:0007669"/>
    <property type="project" value="UniProtKB-SubCell"/>
</dbReference>
<dbReference type="GO" id="GO:0006436">
    <property type="term" value="P:tryptophanyl-tRNA aminoacylation"/>
    <property type="evidence" value="ECO:0007669"/>
    <property type="project" value="InterPro"/>
</dbReference>
<dbReference type="PRINTS" id="PR01039">
    <property type="entry name" value="TRNASYNTHTRP"/>
</dbReference>
<evidence type="ECO:0000256" key="2">
    <source>
        <dbReference type="ARBA" id="ARBA00005594"/>
    </source>
</evidence>
<keyword evidence="7 12" id="KW-0547">Nucleotide-binding</keyword>
<evidence type="ECO:0000256" key="10">
    <source>
        <dbReference type="ARBA" id="ARBA00023146"/>
    </source>
</evidence>
<evidence type="ECO:0000313" key="14">
    <source>
        <dbReference type="Proteomes" id="UP000311919"/>
    </source>
</evidence>
<keyword evidence="14" id="KW-1185">Reference proteome</keyword>
<dbReference type="PANTHER" id="PTHR10055">
    <property type="entry name" value="TRYPTOPHANYL-TRNA SYNTHETASE"/>
    <property type="match status" value="1"/>
</dbReference>
<evidence type="ECO:0000256" key="11">
    <source>
        <dbReference type="ARBA" id="ARBA00030268"/>
    </source>
</evidence>